<organism evidence="3 4">
    <name type="scientific">Macrophomina phaseolina (strain MS6)</name>
    <name type="common">Charcoal rot fungus</name>
    <dbReference type="NCBI Taxonomy" id="1126212"/>
    <lineage>
        <taxon>Eukaryota</taxon>
        <taxon>Fungi</taxon>
        <taxon>Dikarya</taxon>
        <taxon>Ascomycota</taxon>
        <taxon>Pezizomycotina</taxon>
        <taxon>Dothideomycetes</taxon>
        <taxon>Dothideomycetes incertae sedis</taxon>
        <taxon>Botryosphaeriales</taxon>
        <taxon>Botryosphaeriaceae</taxon>
        <taxon>Macrophomina</taxon>
    </lineage>
</organism>
<dbReference type="STRING" id="1126212.K2SF26"/>
<feature type="compositionally biased region" description="Basic and acidic residues" evidence="1">
    <location>
        <begin position="691"/>
        <end position="714"/>
    </location>
</feature>
<dbReference type="PROSITE" id="PS50172">
    <property type="entry name" value="BRCT"/>
    <property type="match status" value="1"/>
</dbReference>
<feature type="region of interest" description="Disordered" evidence="1">
    <location>
        <begin position="609"/>
        <end position="642"/>
    </location>
</feature>
<dbReference type="InterPro" id="IPR036420">
    <property type="entry name" value="BRCT_dom_sf"/>
</dbReference>
<dbReference type="Gene3D" id="3.40.50.10190">
    <property type="entry name" value="BRCT domain"/>
    <property type="match status" value="1"/>
</dbReference>
<feature type="region of interest" description="Disordered" evidence="1">
    <location>
        <begin position="462"/>
        <end position="495"/>
    </location>
</feature>
<sequence length="1294" mass="138966">MVATRAQRAQTKDEPAAPKRGALKEPARRGKKKVGIEEPAPIPKPTRAAASKKATKPAATTAKAPAPATRRTRAKDAEALAPDDPEPAEEPEVEEKPTALPPTKPTRNAATRTAPKPAVTTTTTTTTTRKRSAREMEPEPARPAKRQTRSHGSAESDDLPQDESMDVSKPAAPKRATRATRATGGTKASQSRSTAAVKPLAQRITVTARKPTRKAREEVAESAVPEVEMEDAEETPAPASPKSTGKSSRKEASEEPQVTSAPESDAPTELTPAKSVRKPSKKQVAEEAPETPAQEAEMQEDNRAPATPVPSAKKTPQILAEMEVEKPEDSSNEHPAEQDTSTDQSAATPVRTPEAPQEQPKTPAKQTPAPPRPVRPEAKENVHPVKTPGLSHYTSALPFTQEATPFFRPEQPEKAFSLQASTPGFNKSLLHETPRKAPAGVSPFKLPPMSAAKLVNNETSAGSILNSPAKRGPLGTSMHGMTPMRPSVAKPEPKNSVLQTPARKGLMLPPATAPVNKQGFQQTQATSSLLQTCPRRIALPGLLPKSTMVSPSKTDGNNAGSSLLSATPRKVRIESPAKPAFPSDVQNFASQAHNSTLGAEPRRWVTPAKTPAKRFATPGRSPEKSLVDADAGSPTPMKKTPAGLKDVTSAIKFIHGHSPAIPPATPTEQFVLNVIDKLDQSMSESESTNEEALRSDSQDIEAARSVDESASLHDHDDIAADLELQQRDAGDMEQCVSPADLIMSDNETPVETPAAEVVEDAIMDDRRGDIAEESVALEATTGETAGDQSAQEASPREAIFEEPSTVEHIEATPARSEIQFIEEAHENVEEEQGPHFERLAVSGGDAVQPSSEEASAVEEQTILGNAHQERAEDTTTILDEFVQESVMETEQPAKKPEQSAQDTETVSVVEVPERPSTPTMEDQHIAALAKEKAKTERRARHKRLSLAIELENSIKKPRKSLAFIPSLTPAKSALRSPFKKPFGSPKKSVAWASEPAVPKVIEEFQEPATPKAETPKAVGQEIDDDFESNIPRPDEALLKDTVFFVDVRTAGGEDAGDLFIPLLEEMGAKIVSSWSGADNEITHVLFKDGSIDTLEKVSATHGLVKAVNIGWVLDCERFNKWVPEADYLVEISRLLGESPARALNTLSTANTPLRLSPVKSAYGTPFGVMHLTPKAKVTTLSPFADVTPKPITPAAAATTPQNKENTPAQILAFRTPTKVNTPAAAGEFSPSTPYFLHAQNIVQKTCPPKQQMKGLFERPSAEEAEPAAVTPFRQKMLLARRSLSPATFGRAQGL</sequence>
<feature type="region of interest" description="Disordered" evidence="1">
    <location>
        <begin position="887"/>
        <end position="923"/>
    </location>
</feature>
<dbReference type="Proteomes" id="UP000007129">
    <property type="component" value="Unassembled WGS sequence"/>
</dbReference>
<feature type="region of interest" description="Disordered" evidence="1">
    <location>
        <begin position="681"/>
        <end position="714"/>
    </location>
</feature>
<name>K2SF26_MACPH</name>
<dbReference type="VEuPathDB" id="FungiDB:MPH_07364"/>
<evidence type="ECO:0000256" key="1">
    <source>
        <dbReference type="SAM" id="MobiDB-lite"/>
    </source>
</evidence>
<evidence type="ECO:0000313" key="3">
    <source>
        <dbReference type="EMBL" id="EKG15440.1"/>
    </source>
</evidence>
<feature type="compositionally biased region" description="Low complexity" evidence="1">
    <location>
        <begin position="45"/>
        <end position="69"/>
    </location>
</feature>
<accession>K2SF26</accession>
<dbReference type="HOGENOM" id="CLU_265817_0_0_1"/>
<feature type="region of interest" description="Disordered" evidence="1">
    <location>
        <begin position="1"/>
        <end position="392"/>
    </location>
</feature>
<feature type="compositionally biased region" description="Acidic residues" evidence="1">
    <location>
        <begin position="81"/>
        <end position="93"/>
    </location>
</feature>
<feature type="compositionally biased region" description="Basic and acidic residues" evidence="1">
    <location>
        <begin position="10"/>
        <end position="28"/>
    </location>
</feature>
<feature type="compositionally biased region" description="Polar residues" evidence="1">
    <location>
        <begin position="338"/>
        <end position="347"/>
    </location>
</feature>
<evidence type="ECO:0000313" key="4">
    <source>
        <dbReference type="Proteomes" id="UP000007129"/>
    </source>
</evidence>
<dbReference type="OrthoDB" id="2384350at2759"/>
<feature type="compositionally biased region" description="Acidic residues" evidence="1">
    <location>
        <begin position="155"/>
        <end position="165"/>
    </location>
</feature>
<gene>
    <name evidence="3" type="ORF">MPH_07364</name>
</gene>
<dbReference type="InParanoid" id="K2SF26"/>
<evidence type="ECO:0000259" key="2">
    <source>
        <dbReference type="PROSITE" id="PS50172"/>
    </source>
</evidence>
<proteinExistence type="predicted"/>
<feature type="compositionally biased region" description="Low complexity" evidence="1">
    <location>
        <begin position="169"/>
        <end position="188"/>
    </location>
</feature>
<dbReference type="SUPFAM" id="SSF52113">
    <property type="entry name" value="BRCT domain"/>
    <property type="match status" value="1"/>
</dbReference>
<feature type="compositionally biased region" description="Basic and acidic residues" evidence="1">
    <location>
        <begin position="133"/>
        <end position="142"/>
    </location>
</feature>
<dbReference type="eggNOG" id="ENOG502S1CP">
    <property type="taxonomic scope" value="Eukaryota"/>
</dbReference>
<comment type="caution">
    <text evidence="3">The sequence shown here is derived from an EMBL/GenBank/DDBJ whole genome shotgun (WGS) entry which is preliminary data.</text>
</comment>
<protein>
    <submittedName>
        <fullName evidence="3">BRCT domain-containing protein</fullName>
    </submittedName>
</protein>
<dbReference type="EMBL" id="AHHD01000298">
    <property type="protein sequence ID" value="EKG15440.1"/>
    <property type="molecule type" value="Genomic_DNA"/>
</dbReference>
<dbReference type="CDD" id="cd17716">
    <property type="entry name" value="BRCT_microcephalin_rpt1"/>
    <property type="match status" value="1"/>
</dbReference>
<feature type="domain" description="BRCT" evidence="2">
    <location>
        <begin position="1033"/>
        <end position="1129"/>
    </location>
</feature>
<reference evidence="3 4" key="1">
    <citation type="journal article" date="2012" name="BMC Genomics">
        <title>Tools to kill: Genome of one of the most destructive plant pathogenic fungi Macrophomina phaseolina.</title>
        <authorList>
            <person name="Islam M.S."/>
            <person name="Haque M.S."/>
            <person name="Islam M.M."/>
            <person name="Emdad E.M."/>
            <person name="Halim A."/>
            <person name="Hossen Q.M.M."/>
            <person name="Hossain M.Z."/>
            <person name="Ahmed B."/>
            <person name="Rahim S."/>
            <person name="Rahman M.S."/>
            <person name="Alam M.M."/>
            <person name="Hou S."/>
            <person name="Wan X."/>
            <person name="Saito J.A."/>
            <person name="Alam M."/>
        </authorList>
    </citation>
    <scope>NUCLEOTIDE SEQUENCE [LARGE SCALE GENOMIC DNA]</scope>
    <source>
        <strain evidence="3 4">MS6</strain>
    </source>
</reference>
<dbReference type="InterPro" id="IPR001357">
    <property type="entry name" value="BRCT_dom"/>
</dbReference>
<feature type="compositionally biased region" description="Low complexity" evidence="1">
    <location>
        <begin position="109"/>
        <end position="127"/>
    </location>
</feature>
<feature type="compositionally biased region" description="Basic and acidic residues" evidence="1">
    <location>
        <begin position="323"/>
        <end position="337"/>
    </location>
</feature>
<feature type="compositionally biased region" description="Basic and acidic residues" evidence="1">
    <location>
        <begin position="374"/>
        <end position="383"/>
    </location>
</feature>